<feature type="signal peptide" evidence="5">
    <location>
        <begin position="1"/>
        <end position="20"/>
    </location>
</feature>
<accession>A0AAN8HQJ9</accession>
<dbReference type="GO" id="GO:0006956">
    <property type="term" value="P:complement activation"/>
    <property type="evidence" value="ECO:0007669"/>
    <property type="project" value="TreeGrafter"/>
</dbReference>
<name>A0AAN8HQJ9_CHAGU</name>
<keyword evidence="1 4" id="KW-0768">Sushi</keyword>
<evidence type="ECO:0000313" key="7">
    <source>
        <dbReference type="EMBL" id="KAK5920439.1"/>
    </source>
</evidence>
<dbReference type="AlphaFoldDB" id="A0AAN8HQJ9"/>
<dbReference type="Proteomes" id="UP001331515">
    <property type="component" value="Unassembled WGS sequence"/>
</dbReference>
<evidence type="ECO:0000256" key="4">
    <source>
        <dbReference type="PROSITE-ProRule" id="PRU00302"/>
    </source>
</evidence>
<keyword evidence="8" id="KW-1185">Reference proteome</keyword>
<dbReference type="Pfam" id="PF00084">
    <property type="entry name" value="Sushi"/>
    <property type="match status" value="2"/>
</dbReference>
<sequence length="234" mass="25331">MCVRYLGVFLLVWNPQVLHGGGHTVTKPVSGVDTCGAPPLVTDGDFVENTGRSLRYGCAAHYERVGPEMVGCYSDGTWSEAPTCKATYCSVNTDEHSHVKSVGVRFIYDGAEENLECSSSVFHFSEARCTRGKVEFSECVGDITTTKPVSEVHTCGARPLVTDGDVVENTGRSLRYRCAAHYKRVGPEVVVCYSDGTWSEAPTCKATFCSVNTDELSHPGALVGKLRFLNVAIC</sequence>
<dbReference type="InterPro" id="IPR051503">
    <property type="entry name" value="ComplSys_Reg/VirEntry_Med"/>
</dbReference>
<feature type="chain" id="PRO_5042873997" description="Sushi domain-containing protein" evidence="5">
    <location>
        <begin position="21"/>
        <end position="234"/>
    </location>
</feature>
<evidence type="ECO:0000256" key="5">
    <source>
        <dbReference type="SAM" id="SignalP"/>
    </source>
</evidence>
<evidence type="ECO:0000313" key="8">
    <source>
        <dbReference type="Proteomes" id="UP001331515"/>
    </source>
</evidence>
<comment type="caution">
    <text evidence="4">Lacks conserved residue(s) required for the propagation of feature annotation.</text>
</comment>
<organism evidence="7 8">
    <name type="scientific">Champsocephalus gunnari</name>
    <name type="common">Mackerel icefish</name>
    <dbReference type="NCBI Taxonomy" id="52237"/>
    <lineage>
        <taxon>Eukaryota</taxon>
        <taxon>Metazoa</taxon>
        <taxon>Chordata</taxon>
        <taxon>Craniata</taxon>
        <taxon>Vertebrata</taxon>
        <taxon>Euteleostomi</taxon>
        <taxon>Actinopterygii</taxon>
        <taxon>Neopterygii</taxon>
        <taxon>Teleostei</taxon>
        <taxon>Neoteleostei</taxon>
        <taxon>Acanthomorphata</taxon>
        <taxon>Eupercaria</taxon>
        <taxon>Perciformes</taxon>
        <taxon>Notothenioidei</taxon>
        <taxon>Channichthyidae</taxon>
        <taxon>Champsocephalus</taxon>
    </lineage>
</organism>
<dbReference type="SUPFAM" id="SSF57535">
    <property type="entry name" value="Complement control module/SCR domain"/>
    <property type="match status" value="2"/>
</dbReference>
<proteinExistence type="predicted"/>
<feature type="domain" description="Sushi" evidence="6">
    <location>
        <begin position="153"/>
        <end position="206"/>
    </location>
</feature>
<keyword evidence="2 5" id="KW-0732">Signal</keyword>
<dbReference type="PROSITE" id="PS50923">
    <property type="entry name" value="SUSHI"/>
    <property type="match status" value="2"/>
</dbReference>
<dbReference type="InterPro" id="IPR035976">
    <property type="entry name" value="Sushi/SCR/CCP_sf"/>
</dbReference>
<feature type="domain" description="Sushi" evidence="6">
    <location>
        <begin position="33"/>
        <end position="86"/>
    </location>
</feature>
<gene>
    <name evidence="7" type="ORF">CgunFtcFv8_024249</name>
</gene>
<keyword evidence="3" id="KW-1015">Disulfide bond</keyword>
<evidence type="ECO:0000256" key="1">
    <source>
        <dbReference type="ARBA" id="ARBA00022659"/>
    </source>
</evidence>
<dbReference type="PANTHER" id="PTHR45785">
    <property type="entry name" value="COMPLEMENT FACTOR H-RELATED"/>
    <property type="match status" value="1"/>
</dbReference>
<dbReference type="GO" id="GO:0005615">
    <property type="term" value="C:extracellular space"/>
    <property type="evidence" value="ECO:0007669"/>
    <property type="project" value="TreeGrafter"/>
</dbReference>
<dbReference type="SMART" id="SM00032">
    <property type="entry name" value="CCP"/>
    <property type="match status" value="2"/>
</dbReference>
<dbReference type="CDD" id="cd00033">
    <property type="entry name" value="CCP"/>
    <property type="match status" value="2"/>
</dbReference>
<dbReference type="Gene3D" id="2.10.70.10">
    <property type="entry name" value="Complement Module, domain 1"/>
    <property type="match status" value="2"/>
</dbReference>
<reference evidence="7 8" key="1">
    <citation type="journal article" date="2023" name="Mol. Biol. Evol.">
        <title>Genomics of Secondarily Temperate Adaptation in the Only Non-Antarctic Icefish.</title>
        <authorList>
            <person name="Rivera-Colon A.G."/>
            <person name="Rayamajhi N."/>
            <person name="Minhas B.F."/>
            <person name="Madrigal G."/>
            <person name="Bilyk K.T."/>
            <person name="Yoon V."/>
            <person name="Hune M."/>
            <person name="Gregory S."/>
            <person name="Cheng C.H.C."/>
            <person name="Catchen J.M."/>
        </authorList>
    </citation>
    <scope>NUCLEOTIDE SEQUENCE [LARGE SCALE GENOMIC DNA]</scope>
    <source>
        <tissue evidence="7">White muscle</tissue>
    </source>
</reference>
<dbReference type="InterPro" id="IPR000436">
    <property type="entry name" value="Sushi_SCR_CCP_dom"/>
</dbReference>
<protein>
    <recommendedName>
        <fullName evidence="6">Sushi domain-containing protein</fullName>
    </recommendedName>
</protein>
<evidence type="ECO:0000259" key="6">
    <source>
        <dbReference type="PROSITE" id="PS50923"/>
    </source>
</evidence>
<comment type="caution">
    <text evidence="7">The sequence shown here is derived from an EMBL/GenBank/DDBJ whole genome shotgun (WGS) entry which is preliminary data.</text>
</comment>
<evidence type="ECO:0000256" key="2">
    <source>
        <dbReference type="ARBA" id="ARBA00022729"/>
    </source>
</evidence>
<dbReference type="GO" id="GO:0001851">
    <property type="term" value="F:complement component C3b binding"/>
    <property type="evidence" value="ECO:0007669"/>
    <property type="project" value="TreeGrafter"/>
</dbReference>
<dbReference type="PANTHER" id="PTHR45785:SF7">
    <property type="entry name" value="COMPLEMENT FACTOR H"/>
    <property type="match status" value="1"/>
</dbReference>
<evidence type="ECO:0000256" key="3">
    <source>
        <dbReference type="ARBA" id="ARBA00023157"/>
    </source>
</evidence>
<dbReference type="EMBL" id="JAURVH010001523">
    <property type="protein sequence ID" value="KAK5920439.1"/>
    <property type="molecule type" value="Genomic_DNA"/>
</dbReference>